<protein>
    <recommendedName>
        <fullName evidence="1">HD-GYP domain-containing protein</fullName>
    </recommendedName>
</protein>
<dbReference type="SUPFAM" id="SSF109604">
    <property type="entry name" value="HD-domain/PDEase-like"/>
    <property type="match status" value="1"/>
</dbReference>
<name>A0A163S346_9BACL</name>
<dbReference type="AlphaFoldDB" id="A0A163S346"/>
<reference evidence="3" key="1">
    <citation type="submission" date="2016-01" db="EMBL/GenBank/DDBJ databases">
        <title>Draft genome of Chromobacterium sp. F49.</title>
        <authorList>
            <person name="Hong K.W."/>
        </authorList>
    </citation>
    <scope>NUCLEOTIDE SEQUENCE [LARGE SCALE GENOMIC DNA]</scope>
    <source>
        <strain evidence="3">P7IIIA</strain>
    </source>
</reference>
<dbReference type="Gene3D" id="1.10.3210.10">
    <property type="entry name" value="Hypothetical protein af1432"/>
    <property type="match status" value="1"/>
</dbReference>
<dbReference type="Pfam" id="PF13487">
    <property type="entry name" value="HD_5"/>
    <property type="match status" value="1"/>
</dbReference>
<evidence type="ECO:0000313" key="2">
    <source>
        <dbReference type="EMBL" id="KZE68037.1"/>
    </source>
</evidence>
<comment type="caution">
    <text evidence="2">The sequence shown here is derived from an EMBL/GenBank/DDBJ whole genome shotgun (WGS) entry which is preliminary data.</text>
</comment>
<proteinExistence type="predicted"/>
<evidence type="ECO:0000259" key="1">
    <source>
        <dbReference type="PROSITE" id="PS51832"/>
    </source>
</evidence>
<dbReference type="EMBL" id="LRFC01000006">
    <property type="protein sequence ID" value="KZE68037.1"/>
    <property type="molecule type" value="Genomic_DNA"/>
</dbReference>
<dbReference type="CDD" id="cd00077">
    <property type="entry name" value="HDc"/>
    <property type="match status" value="1"/>
</dbReference>
<feature type="domain" description="HD-GYP" evidence="1">
    <location>
        <begin position="1"/>
        <end position="193"/>
    </location>
</feature>
<sequence length="199" mass="23016">MSAISSQAHGLVGKLYKHCYTTFQHSLRVGNELYQFSRYLGLENTEQIYILGILHDIGKLDISSSLLNKITPLTSEEFDSIKRHTEHGFKRIKEIRGLPSNFALYAKYHHEDFDGKGYYGLSGEQIPLLSRMIRIVDSYDTMTKGRPYQSPIEKARVIHEIQSLSDKQFDGMLLNYFFEYLQDKHVNENTLKLSFSDVP</sequence>
<dbReference type="InterPro" id="IPR037522">
    <property type="entry name" value="HD_GYP_dom"/>
</dbReference>
<organism evidence="2 3">
    <name type="scientific">Fictibacillus phosphorivorans</name>
    <dbReference type="NCBI Taxonomy" id="1221500"/>
    <lineage>
        <taxon>Bacteria</taxon>
        <taxon>Bacillati</taxon>
        <taxon>Bacillota</taxon>
        <taxon>Bacilli</taxon>
        <taxon>Bacillales</taxon>
        <taxon>Fictibacillaceae</taxon>
        <taxon>Fictibacillus</taxon>
    </lineage>
</organism>
<dbReference type="PROSITE" id="PS51832">
    <property type="entry name" value="HD_GYP"/>
    <property type="match status" value="1"/>
</dbReference>
<gene>
    <name evidence="2" type="ORF">AWM68_17865</name>
</gene>
<accession>A0A163S346</accession>
<dbReference type="RefSeq" id="WP_066238624.1">
    <property type="nucleotide sequence ID" value="NZ_LRFC01000006.1"/>
</dbReference>
<dbReference type="InterPro" id="IPR003607">
    <property type="entry name" value="HD/PDEase_dom"/>
</dbReference>
<dbReference type="Proteomes" id="UP000076567">
    <property type="component" value="Unassembled WGS sequence"/>
</dbReference>
<dbReference type="PANTHER" id="PTHR43155">
    <property type="entry name" value="CYCLIC DI-GMP PHOSPHODIESTERASE PA4108-RELATED"/>
    <property type="match status" value="1"/>
</dbReference>
<evidence type="ECO:0000313" key="3">
    <source>
        <dbReference type="Proteomes" id="UP000076567"/>
    </source>
</evidence>
<dbReference type="SMART" id="SM00471">
    <property type="entry name" value="HDc"/>
    <property type="match status" value="1"/>
</dbReference>
<keyword evidence="3" id="KW-1185">Reference proteome</keyword>